<evidence type="ECO:0000313" key="5">
    <source>
        <dbReference type="EMBL" id="MFD1427835.1"/>
    </source>
</evidence>
<dbReference type="PANTHER" id="PTHR11839">
    <property type="entry name" value="UDP/ADP-SUGAR PYROPHOSPHATASE"/>
    <property type="match status" value="1"/>
</dbReference>
<dbReference type="Proteomes" id="UP001597282">
    <property type="component" value="Unassembled WGS sequence"/>
</dbReference>
<dbReference type="InterPro" id="IPR020084">
    <property type="entry name" value="NUDIX_hydrolase_CS"/>
</dbReference>
<evidence type="ECO:0000313" key="6">
    <source>
        <dbReference type="Proteomes" id="UP001597282"/>
    </source>
</evidence>
<dbReference type="PROSITE" id="PS00893">
    <property type="entry name" value="NUDIX_BOX"/>
    <property type="match status" value="1"/>
</dbReference>
<comment type="cofactor">
    <cofactor evidence="1">
        <name>Mg(2+)</name>
        <dbReference type="ChEBI" id="CHEBI:18420"/>
    </cofactor>
</comment>
<name>A0ABW4CE30_9BACL</name>
<dbReference type="PANTHER" id="PTHR11839:SF18">
    <property type="entry name" value="NUDIX HYDROLASE DOMAIN-CONTAINING PROTEIN"/>
    <property type="match status" value="1"/>
</dbReference>
<keyword evidence="6" id="KW-1185">Reference proteome</keyword>
<comment type="caution">
    <text evidence="5">The sequence shown here is derived from an EMBL/GenBank/DDBJ whole genome shotgun (WGS) entry which is preliminary data.</text>
</comment>
<dbReference type="PRINTS" id="PR00502">
    <property type="entry name" value="NUDIXFAMILY"/>
</dbReference>
<protein>
    <submittedName>
        <fullName evidence="5">NUDIX domain-containing protein</fullName>
    </submittedName>
</protein>
<organism evidence="5 6">
    <name type="scientific">Kroppenstedtia sanguinis</name>
    <dbReference type="NCBI Taxonomy" id="1380684"/>
    <lineage>
        <taxon>Bacteria</taxon>
        <taxon>Bacillati</taxon>
        <taxon>Bacillota</taxon>
        <taxon>Bacilli</taxon>
        <taxon>Bacillales</taxon>
        <taxon>Thermoactinomycetaceae</taxon>
        <taxon>Kroppenstedtia</taxon>
    </lineage>
</organism>
<evidence type="ECO:0000256" key="2">
    <source>
        <dbReference type="ARBA" id="ARBA00022801"/>
    </source>
</evidence>
<evidence type="ECO:0000256" key="1">
    <source>
        <dbReference type="ARBA" id="ARBA00001946"/>
    </source>
</evidence>
<dbReference type="InterPro" id="IPR015797">
    <property type="entry name" value="NUDIX_hydrolase-like_dom_sf"/>
</dbReference>
<proteinExistence type="inferred from homology"/>
<accession>A0ABW4CE30</accession>
<dbReference type="EMBL" id="JBHTNU010000013">
    <property type="protein sequence ID" value="MFD1427835.1"/>
    <property type="molecule type" value="Genomic_DNA"/>
</dbReference>
<reference evidence="6" key="1">
    <citation type="journal article" date="2019" name="Int. J. Syst. Evol. Microbiol.">
        <title>The Global Catalogue of Microorganisms (GCM) 10K type strain sequencing project: providing services to taxonomists for standard genome sequencing and annotation.</title>
        <authorList>
            <consortium name="The Broad Institute Genomics Platform"/>
            <consortium name="The Broad Institute Genome Sequencing Center for Infectious Disease"/>
            <person name="Wu L."/>
            <person name="Ma J."/>
        </authorList>
    </citation>
    <scope>NUCLEOTIDE SEQUENCE [LARGE SCALE GENOMIC DNA]</scope>
    <source>
        <strain evidence="6">S1</strain>
    </source>
</reference>
<dbReference type="InterPro" id="IPR000086">
    <property type="entry name" value="NUDIX_hydrolase_dom"/>
</dbReference>
<keyword evidence="2 3" id="KW-0378">Hydrolase</keyword>
<dbReference type="SUPFAM" id="SSF55811">
    <property type="entry name" value="Nudix"/>
    <property type="match status" value="1"/>
</dbReference>
<dbReference type="Gene3D" id="3.90.79.10">
    <property type="entry name" value="Nucleoside Triphosphate Pyrophosphohydrolase"/>
    <property type="match status" value="1"/>
</dbReference>
<feature type="domain" description="Nudix hydrolase" evidence="4">
    <location>
        <begin position="43"/>
        <end position="172"/>
    </location>
</feature>
<dbReference type="Pfam" id="PF00293">
    <property type="entry name" value="NUDIX"/>
    <property type="match status" value="1"/>
</dbReference>
<comment type="similarity">
    <text evidence="3">Belongs to the Nudix hydrolase family.</text>
</comment>
<sequence length="184" mass="21024">MLKLRKLEEQTIHSRTLFEGRVIRVELDEVRLPNGETSTRELVRHPGAVSVLAVTEEGKIVLVRQYRKPLEREILELPAGKLEPGEEPADCARRELEEETGYRATELTHLVSFYTSPGFADELLHLYEAQGVSEGTFQPDEDEFVERVELTLEEAFERVKSGEICDAKTVTALYILQGREQRAR</sequence>
<evidence type="ECO:0000259" key="4">
    <source>
        <dbReference type="PROSITE" id="PS51462"/>
    </source>
</evidence>
<dbReference type="InterPro" id="IPR020476">
    <property type="entry name" value="Nudix_hydrolase"/>
</dbReference>
<gene>
    <name evidence="5" type="ORF">ACFQ4Y_13070</name>
</gene>
<evidence type="ECO:0000256" key="3">
    <source>
        <dbReference type="RuleBase" id="RU003476"/>
    </source>
</evidence>
<dbReference type="RefSeq" id="WP_380166166.1">
    <property type="nucleotide sequence ID" value="NZ_JBHTNU010000013.1"/>
</dbReference>
<dbReference type="PROSITE" id="PS51462">
    <property type="entry name" value="NUDIX"/>
    <property type="match status" value="1"/>
</dbReference>